<feature type="compositionally biased region" description="Low complexity" evidence="1">
    <location>
        <begin position="297"/>
        <end position="306"/>
    </location>
</feature>
<feature type="compositionally biased region" description="Polar residues" evidence="1">
    <location>
        <begin position="164"/>
        <end position="174"/>
    </location>
</feature>
<feature type="region of interest" description="Disordered" evidence="1">
    <location>
        <begin position="23"/>
        <end position="53"/>
    </location>
</feature>
<keyword evidence="3" id="KW-1185">Reference proteome</keyword>
<feature type="compositionally biased region" description="Basic residues" evidence="1">
    <location>
        <begin position="278"/>
        <end position="289"/>
    </location>
</feature>
<feature type="compositionally biased region" description="Basic and acidic residues" evidence="1">
    <location>
        <begin position="518"/>
        <end position="538"/>
    </location>
</feature>
<dbReference type="AlphaFoldDB" id="A0A9W7GRD8"/>
<feature type="compositionally biased region" description="Gly residues" evidence="1">
    <location>
        <begin position="307"/>
        <end position="316"/>
    </location>
</feature>
<evidence type="ECO:0000256" key="1">
    <source>
        <dbReference type="SAM" id="MobiDB-lite"/>
    </source>
</evidence>
<sequence>MIAPPPPPVPVDTDTESVIALLNTSNPFPSSPIPERAGTESTMSDEEEDTSVEGAYEGAYVGEEEDDEDDSTDDYFQGFSNLASQTNERYMKPSLKGKVARVMASGSRIKPVIPSDEGREQSQYQQSHLPRWPPCPPVGRRSFLHRKKGSSNAAAPGKEEHQVNAGSNPTTPRAKSSDGIFSPPSIEWLGEGIGSLDDVSAPSALSTPLDREEQCNSPSTPLGMPSHITSFVTSEENIQILNDRQPNRRLMFDEGGEVVGGEILEEVIEPELVPERKVKGKGKGAKKARSGSTSALDGDSSRASNSAGGGTGTDGGGGRRRGDSGQDALVDRGTIGGGVLRVKVKKATGNGSGPGPGAAAVRANSDTGLKGGEKGKSNEDGESEDEGNGRRRVRRVRKSGAHGLRSDGGDKEERERENREILRGLEVCNLPRKMNGYEEYSKVGVGKAGSGGKVGSVKITTRKSTGSKIATTTRGTGKARKSSTSTSTGGLVKKKESQKKDALKKDTLKKGKNTKAPGRTDRVKAWDELRKSRKDWSFGKRMGL</sequence>
<feature type="compositionally biased region" description="Basic and acidic residues" evidence="1">
    <location>
        <begin position="404"/>
        <end position="423"/>
    </location>
</feature>
<reference evidence="3" key="1">
    <citation type="journal article" date="2023" name="Commun. Biol.">
        <title>Genome analysis of Parmales, the sister group of diatoms, reveals the evolutionary specialization of diatoms from phago-mixotrophs to photoautotrophs.</title>
        <authorList>
            <person name="Ban H."/>
            <person name="Sato S."/>
            <person name="Yoshikawa S."/>
            <person name="Yamada K."/>
            <person name="Nakamura Y."/>
            <person name="Ichinomiya M."/>
            <person name="Sato N."/>
            <person name="Blanc-Mathieu R."/>
            <person name="Endo H."/>
            <person name="Kuwata A."/>
            <person name="Ogata H."/>
        </authorList>
    </citation>
    <scope>NUCLEOTIDE SEQUENCE [LARGE SCALE GENOMIC DNA]</scope>
</reference>
<feature type="compositionally biased region" description="Basic residues" evidence="1">
    <location>
        <begin position="390"/>
        <end position="400"/>
    </location>
</feature>
<evidence type="ECO:0000313" key="3">
    <source>
        <dbReference type="Proteomes" id="UP001165065"/>
    </source>
</evidence>
<feature type="compositionally biased region" description="Basic and acidic residues" evidence="1">
    <location>
        <begin position="493"/>
        <end position="509"/>
    </location>
</feature>
<accession>A0A9W7GRD8</accession>
<feature type="compositionally biased region" description="Polar residues" evidence="1">
    <location>
        <begin position="462"/>
        <end position="475"/>
    </location>
</feature>
<feature type="region of interest" description="Disordered" evidence="1">
    <location>
        <begin position="443"/>
        <end position="544"/>
    </location>
</feature>
<feature type="region of interest" description="Disordered" evidence="1">
    <location>
        <begin position="269"/>
        <end position="424"/>
    </location>
</feature>
<organism evidence="2 3">
    <name type="scientific">Triparma columacea</name>
    <dbReference type="NCBI Taxonomy" id="722753"/>
    <lineage>
        <taxon>Eukaryota</taxon>
        <taxon>Sar</taxon>
        <taxon>Stramenopiles</taxon>
        <taxon>Ochrophyta</taxon>
        <taxon>Bolidophyceae</taxon>
        <taxon>Parmales</taxon>
        <taxon>Triparmaceae</taxon>
        <taxon>Triparma</taxon>
    </lineage>
</organism>
<feature type="region of interest" description="Disordered" evidence="1">
    <location>
        <begin position="107"/>
        <end position="227"/>
    </location>
</feature>
<dbReference type="OrthoDB" id="10587494at2759"/>
<protein>
    <submittedName>
        <fullName evidence="2">Uncharacterized protein</fullName>
    </submittedName>
</protein>
<gene>
    <name evidence="2" type="ORF">TrCOL_g10516</name>
</gene>
<evidence type="ECO:0000313" key="2">
    <source>
        <dbReference type="EMBL" id="GMI48647.1"/>
    </source>
</evidence>
<name>A0A9W7GRD8_9STRA</name>
<dbReference type="EMBL" id="BRYA01000415">
    <property type="protein sequence ID" value="GMI48647.1"/>
    <property type="molecule type" value="Genomic_DNA"/>
</dbReference>
<proteinExistence type="predicted"/>
<comment type="caution">
    <text evidence="2">The sequence shown here is derived from an EMBL/GenBank/DDBJ whole genome shotgun (WGS) entry which is preliminary data.</text>
</comment>
<dbReference type="Proteomes" id="UP001165065">
    <property type="component" value="Unassembled WGS sequence"/>
</dbReference>